<gene>
    <name evidence="1" type="ORF">N7449_011280</name>
</gene>
<evidence type="ECO:0000313" key="1">
    <source>
        <dbReference type="EMBL" id="KAJ5186516.1"/>
    </source>
</evidence>
<proteinExistence type="predicted"/>
<name>A0A9W9IZQ1_9EURO</name>
<dbReference type="Proteomes" id="UP001150942">
    <property type="component" value="Unassembled WGS sequence"/>
</dbReference>
<dbReference type="OrthoDB" id="3868412at2759"/>
<feature type="non-terminal residue" evidence="1">
    <location>
        <position position="1"/>
    </location>
</feature>
<keyword evidence="2" id="KW-1185">Reference proteome</keyword>
<accession>A0A9W9IZQ1</accession>
<evidence type="ECO:0000313" key="2">
    <source>
        <dbReference type="Proteomes" id="UP001150942"/>
    </source>
</evidence>
<protein>
    <submittedName>
        <fullName evidence="1">L-lysine 2-3-aminomutase</fullName>
    </submittedName>
</protein>
<reference evidence="1" key="1">
    <citation type="submission" date="2022-11" db="EMBL/GenBank/DDBJ databases">
        <authorList>
            <person name="Petersen C."/>
        </authorList>
    </citation>
    <scope>NUCLEOTIDE SEQUENCE</scope>
    <source>
        <strain evidence="1">IBT 20477</strain>
    </source>
</reference>
<dbReference type="EMBL" id="JAPQKQ010000008">
    <property type="protein sequence ID" value="KAJ5186516.1"/>
    <property type="molecule type" value="Genomic_DNA"/>
</dbReference>
<organism evidence="1 2">
    <name type="scientific">Penicillium cf. viridicatum</name>
    <dbReference type="NCBI Taxonomy" id="2972119"/>
    <lineage>
        <taxon>Eukaryota</taxon>
        <taxon>Fungi</taxon>
        <taxon>Dikarya</taxon>
        <taxon>Ascomycota</taxon>
        <taxon>Pezizomycotina</taxon>
        <taxon>Eurotiomycetes</taxon>
        <taxon>Eurotiomycetidae</taxon>
        <taxon>Eurotiales</taxon>
        <taxon>Aspergillaceae</taxon>
        <taxon>Penicillium</taxon>
    </lineage>
</organism>
<reference evidence="1" key="2">
    <citation type="journal article" date="2023" name="IMA Fungus">
        <title>Comparative genomic study of the Penicillium genus elucidates a diverse pangenome and 15 lateral gene transfer events.</title>
        <authorList>
            <person name="Petersen C."/>
            <person name="Sorensen T."/>
            <person name="Nielsen M.R."/>
            <person name="Sondergaard T.E."/>
            <person name="Sorensen J.L."/>
            <person name="Fitzpatrick D.A."/>
            <person name="Frisvad J.C."/>
            <person name="Nielsen K.L."/>
        </authorList>
    </citation>
    <scope>NUCLEOTIDE SEQUENCE</scope>
    <source>
        <strain evidence="1">IBT 20477</strain>
    </source>
</reference>
<sequence length="89" mass="9396">MNAASGGSRQWHVLCAGSAGKSQVVKSPHPVLTPSIARSPISHSQHPVIYILYASPMVWKTGLPVRSAVLKPHAGELVVGWVTTSESSL</sequence>
<dbReference type="AlphaFoldDB" id="A0A9W9IZQ1"/>
<comment type="caution">
    <text evidence="1">The sequence shown here is derived from an EMBL/GenBank/DDBJ whole genome shotgun (WGS) entry which is preliminary data.</text>
</comment>